<keyword evidence="9" id="KW-1185">Reference proteome</keyword>
<accession>A0A9P8VQY6</accession>
<comment type="catalytic activity">
    <reaction evidence="1">
        <text>ATP + protein L-histidine = ADP + protein N-phospho-L-histidine.</text>
        <dbReference type="EC" id="2.7.13.3"/>
    </reaction>
</comment>
<comment type="caution">
    <text evidence="8">The sequence shown here is derived from an EMBL/GenBank/DDBJ whole genome shotgun (WGS) entry which is preliminary data.</text>
</comment>
<evidence type="ECO:0000313" key="9">
    <source>
        <dbReference type="Proteomes" id="UP000777438"/>
    </source>
</evidence>
<dbReference type="Pfam" id="PF08447">
    <property type="entry name" value="PAS_3"/>
    <property type="match status" value="1"/>
</dbReference>
<feature type="compositionally biased region" description="Low complexity" evidence="6">
    <location>
        <begin position="215"/>
        <end position="231"/>
    </location>
</feature>
<dbReference type="InterPro" id="IPR000014">
    <property type="entry name" value="PAS"/>
</dbReference>
<dbReference type="NCBIfam" id="TIGR00229">
    <property type="entry name" value="sensory_box"/>
    <property type="match status" value="1"/>
</dbReference>
<dbReference type="InterPro" id="IPR013655">
    <property type="entry name" value="PAS_fold_3"/>
</dbReference>
<reference evidence="8 9" key="1">
    <citation type="journal article" date="2021" name="Nat. Commun.">
        <title>Genetic determinants of endophytism in the Arabidopsis root mycobiome.</title>
        <authorList>
            <person name="Mesny F."/>
            <person name="Miyauchi S."/>
            <person name="Thiergart T."/>
            <person name="Pickel B."/>
            <person name="Atanasova L."/>
            <person name="Karlsson M."/>
            <person name="Huettel B."/>
            <person name="Barry K.W."/>
            <person name="Haridas S."/>
            <person name="Chen C."/>
            <person name="Bauer D."/>
            <person name="Andreopoulos W."/>
            <person name="Pangilinan J."/>
            <person name="LaButti K."/>
            <person name="Riley R."/>
            <person name="Lipzen A."/>
            <person name="Clum A."/>
            <person name="Drula E."/>
            <person name="Henrissat B."/>
            <person name="Kohler A."/>
            <person name="Grigoriev I.V."/>
            <person name="Martin F.M."/>
            <person name="Hacquard S."/>
        </authorList>
    </citation>
    <scope>NUCLEOTIDE SEQUENCE [LARGE SCALE GENOMIC DNA]</scope>
    <source>
        <strain evidence="8 9">MPI-CAGE-CH-0241</strain>
    </source>
</reference>
<dbReference type="Proteomes" id="UP000777438">
    <property type="component" value="Unassembled WGS sequence"/>
</dbReference>
<dbReference type="SUPFAM" id="SSF55785">
    <property type="entry name" value="PYP-like sensor domain (PAS domain)"/>
    <property type="match status" value="1"/>
</dbReference>
<evidence type="ECO:0000256" key="4">
    <source>
        <dbReference type="ARBA" id="ARBA00022679"/>
    </source>
</evidence>
<dbReference type="InterPro" id="IPR052162">
    <property type="entry name" value="Sensor_kinase/Photoreceptor"/>
</dbReference>
<dbReference type="AlphaFoldDB" id="A0A9P8VQY6"/>
<dbReference type="EC" id="2.7.13.3" evidence="2"/>
<dbReference type="GO" id="GO:0004673">
    <property type="term" value="F:protein histidine kinase activity"/>
    <property type="evidence" value="ECO:0007669"/>
    <property type="project" value="UniProtKB-EC"/>
</dbReference>
<sequence length="522" mass="57471">MADPLSITSGIVGILGFALHGSKRLFEFIDGLRGAPKDIATLSIDLRALYEVLAVLAGMQDELVRDGSLCDCLRTPLENCVDVFEEFSMTLHAYTLTTRDGRAKVRTWKNIAWAFKDREIQLFRDTLVTYKASLSMAVGVMTLSTTRSIDERTKRMESDFKEEMKHIRARLQALDVDRIELASISGRRDSEWHATDTGFALGRFLDYAGSLCESPPSSFPGSPIIPPSHGGSDLDTAMETPHSAARSHDSNKDNAIASTNFEPVENPSSASEAGEHNTLTSQPTGDQSRGSIQATARPDAEEVDINAVGVVHVDETAEDWADLAKGEQGHSRHGRTILRSYSADLASAFTSLPSGSTLATRPPAVSQRSQSGPTTTTAVVLPPPSDRLKGLLLDSLPNHVFIALPQTGEIVWVNSRYLSYRGQTASDLEADPWESLHPDDRDDYLKAWSHSVRTGEKFSRTVRIKRFDGAYRWFYARAIASKDKQGVMMQFLGSYMDIHDQHIAELKVARQEIEASKANLVS</sequence>
<keyword evidence="3" id="KW-0597">Phosphoprotein</keyword>
<name>A0A9P8VQY6_9HYPO</name>
<evidence type="ECO:0000256" key="5">
    <source>
        <dbReference type="ARBA" id="ARBA00022777"/>
    </source>
</evidence>
<dbReference type="PROSITE" id="PS50113">
    <property type="entry name" value="PAC"/>
    <property type="match status" value="1"/>
</dbReference>
<evidence type="ECO:0000256" key="2">
    <source>
        <dbReference type="ARBA" id="ARBA00012438"/>
    </source>
</evidence>
<dbReference type="CDD" id="cd00130">
    <property type="entry name" value="PAS"/>
    <property type="match status" value="1"/>
</dbReference>
<evidence type="ECO:0000256" key="6">
    <source>
        <dbReference type="SAM" id="MobiDB-lite"/>
    </source>
</evidence>
<gene>
    <name evidence="8" type="ORF">B0T10DRAFT_611191</name>
</gene>
<feature type="region of interest" description="Disordered" evidence="6">
    <location>
        <begin position="354"/>
        <end position="378"/>
    </location>
</feature>
<feature type="domain" description="PAC" evidence="7">
    <location>
        <begin position="458"/>
        <end position="510"/>
    </location>
</feature>
<dbReference type="PANTHER" id="PTHR43304:SF1">
    <property type="entry name" value="PAC DOMAIN-CONTAINING PROTEIN"/>
    <property type="match status" value="1"/>
</dbReference>
<evidence type="ECO:0000256" key="3">
    <source>
        <dbReference type="ARBA" id="ARBA00022553"/>
    </source>
</evidence>
<protein>
    <recommendedName>
        <fullName evidence="2">histidine kinase</fullName>
        <ecNumber evidence="2">2.7.13.3</ecNumber>
    </recommendedName>
</protein>
<feature type="compositionally biased region" description="Polar residues" evidence="6">
    <location>
        <begin position="256"/>
        <end position="294"/>
    </location>
</feature>
<evidence type="ECO:0000313" key="8">
    <source>
        <dbReference type="EMBL" id="KAH6871642.1"/>
    </source>
</evidence>
<proteinExistence type="predicted"/>
<dbReference type="InterPro" id="IPR031348">
    <property type="entry name" value="PigL_N"/>
</dbReference>
<dbReference type="OrthoDB" id="432483at2759"/>
<feature type="region of interest" description="Disordered" evidence="6">
    <location>
        <begin position="215"/>
        <end position="305"/>
    </location>
</feature>
<organism evidence="8 9">
    <name type="scientific">Thelonectria olida</name>
    <dbReference type="NCBI Taxonomy" id="1576542"/>
    <lineage>
        <taxon>Eukaryota</taxon>
        <taxon>Fungi</taxon>
        <taxon>Dikarya</taxon>
        <taxon>Ascomycota</taxon>
        <taxon>Pezizomycotina</taxon>
        <taxon>Sordariomycetes</taxon>
        <taxon>Hypocreomycetidae</taxon>
        <taxon>Hypocreales</taxon>
        <taxon>Nectriaceae</taxon>
        <taxon>Thelonectria</taxon>
    </lineage>
</organism>
<keyword evidence="4" id="KW-0808">Transferase</keyword>
<evidence type="ECO:0000259" key="7">
    <source>
        <dbReference type="PROSITE" id="PS50113"/>
    </source>
</evidence>
<dbReference type="PANTHER" id="PTHR43304">
    <property type="entry name" value="PHYTOCHROME-LIKE PROTEIN CPH1"/>
    <property type="match status" value="1"/>
</dbReference>
<dbReference type="InterPro" id="IPR000700">
    <property type="entry name" value="PAS-assoc_C"/>
</dbReference>
<keyword evidence="5" id="KW-0418">Kinase</keyword>
<dbReference type="InterPro" id="IPR035965">
    <property type="entry name" value="PAS-like_dom_sf"/>
</dbReference>
<dbReference type="EMBL" id="JAGPYM010000052">
    <property type="protein sequence ID" value="KAH6871642.1"/>
    <property type="molecule type" value="Genomic_DNA"/>
</dbReference>
<dbReference type="Pfam" id="PF17111">
    <property type="entry name" value="PigL_N"/>
    <property type="match status" value="1"/>
</dbReference>
<evidence type="ECO:0000256" key="1">
    <source>
        <dbReference type="ARBA" id="ARBA00000085"/>
    </source>
</evidence>
<dbReference type="Gene3D" id="3.30.450.20">
    <property type="entry name" value="PAS domain"/>
    <property type="match status" value="1"/>
</dbReference>